<feature type="compositionally biased region" description="Polar residues" evidence="1">
    <location>
        <begin position="122"/>
        <end position="131"/>
    </location>
</feature>
<keyword evidence="2" id="KW-0472">Membrane</keyword>
<sequence>MKRSILQKTYYRLGVPIVQEVKPSVIDECKACKKKALQSGVITSYLLDESGQPVLNAHIINLNSPKNSTTTGLDGKFTLRANPTDNIKITHVSGEQVTVKAGSIPQRMTFKTGFQLDGITLTPKTPSTPNTPAGPKAPEKEIKPRQTQVQVSPNLNDKADTSKKWLWLALIVLGVGVGLYLFNRSSNPKA</sequence>
<evidence type="ECO:0000313" key="5">
    <source>
        <dbReference type="Proteomes" id="UP000065822"/>
    </source>
</evidence>
<dbReference type="RefSeq" id="WP_066430011.1">
    <property type="nucleotide sequence ID" value="NZ_CP014227.1"/>
</dbReference>
<evidence type="ECO:0000256" key="2">
    <source>
        <dbReference type="SAM" id="Phobius"/>
    </source>
</evidence>
<feature type="region of interest" description="Disordered" evidence="1">
    <location>
        <begin position="119"/>
        <end position="156"/>
    </location>
</feature>
<keyword evidence="2" id="KW-1133">Transmembrane helix</keyword>
<feature type="compositionally biased region" description="Polar residues" evidence="1">
    <location>
        <begin position="145"/>
        <end position="155"/>
    </location>
</feature>
<evidence type="ECO:0000313" key="3">
    <source>
        <dbReference type="EMBL" id="AMD85431.1"/>
    </source>
</evidence>
<dbReference type="EMBL" id="LT906449">
    <property type="protein sequence ID" value="SNV01691.1"/>
    <property type="molecule type" value="Genomic_DNA"/>
</dbReference>
<dbReference type="EMBL" id="CP014227">
    <property type="protein sequence ID" value="AMD85431.1"/>
    <property type="molecule type" value="Genomic_DNA"/>
</dbReference>
<keyword evidence="5" id="KW-1185">Reference proteome</keyword>
<dbReference type="SUPFAM" id="SSF49464">
    <property type="entry name" value="Carboxypeptidase regulatory domain-like"/>
    <property type="match status" value="1"/>
</dbReference>
<protein>
    <submittedName>
        <fullName evidence="4">TonB-linked outer membrane protein, SusC/RagA family</fullName>
    </submittedName>
</protein>
<reference evidence="4 6" key="2">
    <citation type="submission" date="2017-06" db="EMBL/GenBank/DDBJ databases">
        <authorList>
            <consortium name="Pathogen Informatics"/>
        </authorList>
    </citation>
    <scope>NUCLEOTIDE SEQUENCE [LARGE SCALE GENOMIC DNA]</scope>
    <source>
        <strain evidence="4 6">NCTC12947</strain>
    </source>
</reference>
<dbReference type="Proteomes" id="UP000215539">
    <property type="component" value="Chromosome 1"/>
</dbReference>
<accession>A0AAX2GU53</accession>
<reference evidence="3 5" key="1">
    <citation type="submission" date="2016-02" db="EMBL/GenBank/DDBJ databases">
        <authorList>
            <person name="Holder M.E."/>
            <person name="Ajami N.J."/>
            <person name="Petrosino J.F."/>
        </authorList>
    </citation>
    <scope>NUCLEOTIDE SEQUENCE [LARGE SCALE GENOMIC DNA]</scope>
    <source>
        <strain evidence="3 5">CCUG 32990</strain>
    </source>
</reference>
<keyword evidence="2" id="KW-0812">Transmembrane</keyword>
<evidence type="ECO:0000256" key="1">
    <source>
        <dbReference type="SAM" id="MobiDB-lite"/>
    </source>
</evidence>
<dbReference type="AlphaFoldDB" id="A0AAX2GU53"/>
<organism evidence="4 6">
    <name type="scientific">Capnocytophaga haemolytica</name>
    <dbReference type="NCBI Taxonomy" id="45243"/>
    <lineage>
        <taxon>Bacteria</taxon>
        <taxon>Pseudomonadati</taxon>
        <taxon>Bacteroidota</taxon>
        <taxon>Flavobacteriia</taxon>
        <taxon>Flavobacteriales</taxon>
        <taxon>Flavobacteriaceae</taxon>
        <taxon>Capnocytophaga</taxon>
    </lineage>
</organism>
<evidence type="ECO:0000313" key="6">
    <source>
        <dbReference type="Proteomes" id="UP000215539"/>
    </source>
</evidence>
<dbReference type="KEGG" id="chg:AXF12_07840"/>
<evidence type="ECO:0000313" key="4">
    <source>
        <dbReference type="EMBL" id="SNV01691.1"/>
    </source>
</evidence>
<proteinExistence type="predicted"/>
<feature type="transmembrane region" description="Helical" evidence="2">
    <location>
        <begin position="165"/>
        <end position="182"/>
    </location>
</feature>
<dbReference type="Proteomes" id="UP000065822">
    <property type="component" value="Chromosome"/>
</dbReference>
<name>A0AAX2GU53_9FLAO</name>
<dbReference type="InterPro" id="IPR008969">
    <property type="entry name" value="CarboxyPept-like_regulatory"/>
</dbReference>
<gene>
    <name evidence="3" type="ORF">AXF12_07840</name>
    <name evidence="4" type="ORF">SAMEA44541418_00124</name>
</gene>